<dbReference type="STRING" id="421531.IX38_11985"/>
<keyword evidence="2" id="KW-1185">Reference proteome</keyword>
<proteinExistence type="predicted"/>
<comment type="caution">
    <text evidence="1">The sequence shown here is derived from an EMBL/GenBank/DDBJ whole genome shotgun (WGS) entry which is preliminary data.</text>
</comment>
<reference evidence="1 2" key="1">
    <citation type="submission" date="2014-07" db="EMBL/GenBank/DDBJ databases">
        <title>Genome of Chryseobacterium luteum DSM 18605.</title>
        <authorList>
            <person name="Stropko S.J."/>
            <person name="Pipes S.E."/>
            <person name="Newman J.D."/>
        </authorList>
    </citation>
    <scope>NUCLEOTIDE SEQUENCE [LARGE SCALE GENOMIC DNA]</scope>
    <source>
        <strain evidence="1 2">DSM 18605</strain>
    </source>
</reference>
<dbReference type="eggNOG" id="ENOG5033J1N">
    <property type="taxonomic scope" value="Bacteria"/>
</dbReference>
<dbReference type="GO" id="GO:0043565">
    <property type="term" value="F:sequence-specific DNA binding"/>
    <property type="evidence" value="ECO:0007669"/>
    <property type="project" value="InterPro"/>
</dbReference>
<gene>
    <name evidence="1" type="ORF">IX38_11985</name>
</gene>
<dbReference type="InterPro" id="IPR010921">
    <property type="entry name" value="Trp_repressor/repl_initiator"/>
</dbReference>
<sequence length="108" mass="12790">MENTGPDYKKIYSDIIERDFPDKKEMCKNILSKTVLSQLDVIEINTLIFGNASREISISNQKHRSYNKQTILQILEYQQKNCLNNTQLAQHFRLSRNSVTHWKKKFKV</sequence>
<protein>
    <submittedName>
        <fullName evidence="1">Transposase</fullName>
    </submittedName>
</protein>
<dbReference type="SUPFAM" id="SSF48295">
    <property type="entry name" value="TrpR-like"/>
    <property type="match status" value="1"/>
</dbReference>
<name>A0A085ZF72_9FLAO</name>
<accession>A0A085ZF72</accession>
<evidence type="ECO:0000313" key="1">
    <source>
        <dbReference type="EMBL" id="KFF03086.1"/>
    </source>
</evidence>
<evidence type="ECO:0000313" key="2">
    <source>
        <dbReference type="Proteomes" id="UP000028703"/>
    </source>
</evidence>
<organism evidence="1 2">
    <name type="scientific">Chryseobacterium luteum</name>
    <dbReference type="NCBI Taxonomy" id="421531"/>
    <lineage>
        <taxon>Bacteria</taxon>
        <taxon>Pseudomonadati</taxon>
        <taxon>Bacteroidota</taxon>
        <taxon>Flavobacteriia</taxon>
        <taxon>Flavobacteriales</taxon>
        <taxon>Weeksellaceae</taxon>
        <taxon>Chryseobacterium group</taxon>
        <taxon>Chryseobacterium</taxon>
    </lineage>
</organism>
<dbReference type="AlphaFoldDB" id="A0A085ZF72"/>
<dbReference type="Proteomes" id="UP000028703">
    <property type="component" value="Unassembled WGS sequence"/>
</dbReference>
<dbReference type="EMBL" id="JPRO01000009">
    <property type="protein sequence ID" value="KFF03086.1"/>
    <property type="molecule type" value="Genomic_DNA"/>
</dbReference>